<proteinExistence type="predicted"/>
<gene>
    <name evidence="1" type="ORF">DPMN_028096</name>
</gene>
<dbReference type="EMBL" id="JAIWYP010000002">
    <property type="protein sequence ID" value="KAH3865058.1"/>
    <property type="molecule type" value="Genomic_DNA"/>
</dbReference>
<reference evidence="1" key="1">
    <citation type="journal article" date="2019" name="bioRxiv">
        <title>The Genome of the Zebra Mussel, Dreissena polymorpha: A Resource for Invasive Species Research.</title>
        <authorList>
            <person name="McCartney M.A."/>
            <person name="Auch B."/>
            <person name="Kono T."/>
            <person name="Mallez S."/>
            <person name="Zhang Y."/>
            <person name="Obille A."/>
            <person name="Becker A."/>
            <person name="Abrahante J.E."/>
            <person name="Garbe J."/>
            <person name="Badalamenti J.P."/>
            <person name="Herman A."/>
            <person name="Mangelson H."/>
            <person name="Liachko I."/>
            <person name="Sullivan S."/>
            <person name="Sone E.D."/>
            <person name="Koren S."/>
            <person name="Silverstein K.A.T."/>
            <person name="Beckman K.B."/>
            <person name="Gohl D.M."/>
        </authorList>
    </citation>
    <scope>NUCLEOTIDE SEQUENCE</scope>
    <source>
        <strain evidence="1">Duluth1</strain>
        <tissue evidence="1">Whole animal</tissue>
    </source>
</reference>
<comment type="caution">
    <text evidence="1">The sequence shown here is derived from an EMBL/GenBank/DDBJ whole genome shotgun (WGS) entry which is preliminary data.</text>
</comment>
<keyword evidence="2" id="KW-1185">Reference proteome</keyword>
<organism evidence="1 2">
    <name type="scientific">Dreissena polymorpha</name>
    <name type="common">Zebra mussel</name>
    <name type="synonym">Mytilus polymorpha</name>
    <dbReference type="NCBI Taxonomy" id="45954"/>
    <lineage>
        <taxon>Eukaryota</taxon>
        <taxon>Metazoa</taxon>
        <taxon>Spiralia</taxon>
        <taxon>Lophotrochozoa</taxon>
        <taxon>Mollusca</taxon>
        <taxon>Bivalvia</taxon>
        <taxon>Autobranchia</taxon>
        <taxon>Heteroconchia</taxon>
        <taxon>Euheterodonta</taxon>
        <taxon>Imparidentia</taxon>
        <taxon>Neoheterodontei</taxon>
        <taxon>Myida</taxon>
        <taxon>Dreissenoidea</taxon>
        <taxon>Dreissenidae</taxon>
        <taxon>Dreissena</taxon>
    </lineage>
</organism>
<accession>A0A9D4LUS7</accession>
<dbReference type="Proteomes" id="UP000828390">
    <property type="component" value="Unassembled WGS sequence"/>
</dbReference>
<protein>
    <submittedName>
        <fullName evidence="1">Uncharacterized protein</fullName>
    </submittedName>
</protein>
<sequence length="156" mass="18147">MSDWDECLFLMFNIKLHQYRPHLKGTDIDCCRDLSRRWPKWPKFYIKTGASCSVILGNSPPSFGTAQHPTNKYVIDNLVAVFHDLGYKGKRSFSPGKTYLAFHCPFYFSMVPSSINMSAPHSKAFGDYFPPRLFENRRGHQHGLRYMTSFNQLKKK</sequence>
<evidence type="ECO:0000313" key="1">
    <source>
        <dbReference type="EMBL" id="KAH3865058.1"/>
    </source>
</evidence>
<reference evidence="1" key="2">
    <citation type="submission" date="2020-11" db="EMBL/GenBank/DDBJ databases">
        <authorList>
            <person name="McCartney M.A."/>
            <person name="Auch B."/>
            <person name="Kono T."/>
            <person name="Mallez S."/>
            <person name="Becker A."/>
            <person name="Gohl D.M."/>
            <person name="Silverstein K.A.T."/>
            <person name="Koren S."/>
            <person name="Bechman K.B."/>
            <person name="Herman A."/>
            <person name="Abrahante J.E."/>
            <person name="Garbe J."/>
        </authorList>
    </citation>
    <scope>NUCLEOTIDE SEQUENCE</scope>
    <source>
        <strain evidence="1">Duluth1</strain>
        <tissue evidence="1">Whole animal</tissue>
    </source>
</reference>
<evidence type="ECO:0000313" key="2">
    <source>
        <dbReference type="Proteomes" id="UP000828390"/>
    </source>
</evidence>
<dbReference type="AlphaFoldDB" id="A0A9D4LUS7"/>
<name>A0A9D4LUS7_DREPO</name>